<accession>A0A5S4YJQ9</accession>
<evidence type="ECO:0000313" key="2">
    <source>
        <dbReference type="Proteomes" id="UP000324797"/>
    </source>
</evidence>
<protein>
    <submittedName>
        <fullName evidence="1">Uncharacterized protein</fullName>
    </submittedName>
</protein>
<name>A0A5S4YJQ9_9BRAD</name>
<proteinExistence type="predicted"/>
<dbReference type="EMBL" id="VSTH01000078">
    <property type="protein sequence ID" value="TYO64293.1"/>
    <property type="molecule type" value="Genomic_DNA"/>
</dbReference>
<reference evidence="1 2" key="1">
    <citation type="submission" date="2019-08" db="EMBL/GenBank/DDBJ databases">
        <title>Bradyrhizobium hipponensis sp. nov., a rhizobium isolated from a Lupinus angustifolius root nodule in Tunisia.</title>
        <authorList>
            <person name="Off K."/>
            <person name="Rejili M."/>
            <person name="Mars M."/>
            <person name="Brachmann A."/>
            <person name="Marin M."/>
        </authorList>
    </citation>
    <scope>NUCLEOTIDE SEQUENCE [LARGE SCALE GENOMIC DNA]</scope>
    <source>
        <strain evidence="2">aSej3</strain>
    </source>
</reference>
<organism evidence="1 2">
    <name type="scientific">Bradyrhizobium hipponense</name>
    <dbReference type="NCBI Taxonomy" id="2605638"/>
    <lineage>
        <taxon>Bacteria</taxon>
        <taxon>Pseudomonadati</taxon>
        <taxon>Pseudomonadota</taxon>
        <taxon>Alphaproteobacteria</taxon>
        <taxon>Hyphomicrobiales</taxon>
        <taxon>Nitrobacteraceae</taxon>
        <taxon>Bradyrhizobium</taxon>
    </lineage>
</organism>
<dbReference type="RefSeq" id="WP_148741704.1">
    <property type="nucleotide sequence ID" value="NZ_VSTH01000078.1"/>
</dbReference>
<sequence>MQPHPFRRYLHIESLTPSCGDLPILQTTLLQRPPKRYAKSTATLTFSDTGPEHTVSEGALF</sequence>
<evidence type="ECO:0000313" key="1">
    <source>
        <dbReference type="EMBL" id="TYO64293.1"/>
    </source>
</evidence>
<dbReference type="AlphaFoldDB" id="A0A5S4YJQ9"/>
<comment type="caution">
    <text evidence="1">The sequence shown here is derived from an EMBL/GenBank/DDBJ whole genome shotgun (WGS) entry which is preliminary data.</text>
</comment>
<dbReference type="Proteomes" id="UP000324797">
    <property type="component" value="Unassembled WGS sequence"/>
</dbReference>
<keyword evidence="2" id="KW-1185">Reference proteome</keyword>
<gene>
    <name evidence="1" type="ORF">FXV83_23325</name>
</gene>